<dbReference type="InterPro" id="IPR010775">
    <property type="entry name" value="DUF1365"/>
</dbReference>
<protein>
    <submittedName>
        <fullName evidence="3">Putative NAD/FAD-binding protein/DUF1365 family protein</fullName>
    </submittedName>
</protein>
<dbReference type="InterPro" id="IPR036188">
    <property type="entry name" value="FAD/NAD-bd_sf"/>
</dbReference>
<dbReference type="EMBL" id="JACCAC010000001">
    <property type="protein sequence ID" value="NYG54036.1"/>
    <property type="molecule type" value="Genomic_DNA"/>
</dbReference>
<dbReference type="Gene3D" id="3.50.50.60">
    <property type="entry name" value="FAD/NAD(P)-binding domain"/>
    <property type="match status" value="1"/>
</dbReference>
<dbReference type="InterPro" id="IPR050464">
    <property type="entry name" value="Zeta_carotene_desat/Oxidored"/>
</dbReference>
<gene>
    <name evidence="3" type="ORF">BJ989_000340</name>
</gene>
<evidence type="ECO:0000313" key="4">
    <source>
        <dbReference type="Proteomes" id="UP000544110"/>
    </source>
</evidence>
<evidence type="ECO:0000259" key="2">
    <source>
        <dbReference type="Pfam" id="PF01593"/>
    </source>
</evidence>
<dbReference type="Proteomes" id="UP000544110">
    <property type="component" value="Unassembled WGS sequence"/>
</dbReference>
<dbReference type="Pfam" id="PF01593">
    <property type="entry name" value="Amino_oxidase"/>
    <property type="match status" value="1"/>
</dbReference>
<dbReference type="AlphaFoldDB" id="A0A7Y9RP95"/>
<proteinExistence type="predicted"/>
<keyword evidence="4" id="KW-1185">Reference proteome</keyword>
<dbReference type="Gene3D" id="1.10.405.20">
    <property type="match status" value="1"/>
</dbReference>
<dbReference type="PANTHER" id="PTHR42923">
    <property type="entry name" value="PROTOPORPHYRINOGEN OXIDASE"/>
    <property type="match status" value="1"/>
</dbReference>
<accession>A0A7Y9RP95</accession>
<feature type="domain" description="Amine oxidase" evidence="2">
    <location>
        <begin position="16"/>
        <end position="290"/>
    </location>
</feature>
<sequence length="722" mass="78947">MSTPRPERVAVVGSGVAGLLAAHVLAKRCHVTLFEADSRLGGHADTHVVDGIAVDTGFIVHNERTYPHLLRLFRELGVDTQDSEMSMSVRDDVLGLEYAGALGPAGLFPTRANLMRRDYLRMLVEVPRFHRMARRLLETDETGDGLETLGAFLDRGRFTPLFRTHFVESLVACVWSCDPALALDYPARYLFTFLQHHGMLAVFGSPTWRTVTGGSHEYVHRVAAGLHDVRVGTKVTSLLERPDGVEVTDGNGEVTTFDAVVVATHPHQALAMLAEPTAVQREVLSAITYSPNTTQLHTDESLLPSAPRARASWNYLRRPDDDPLGAVTVTYDLTRLMRLPSPTSGPHAGKRFLVTLGGTDLVDPATVIDTMEYEHPLYTPASVAAQRRLPECDSDRVVFAGAWHGWGFHEDGARSGVAAAARLGVTWDDAAPVGAGPAGHLREGPREPNHPSPLVPRSEGGQAHPRLPRTLAPASLRAGSGGRRTALHTPALYDASIVHVRRRPLLRRFEQRSTVWLVDLDALPDHGVLGRFEARDHLGDPGRSIRDNVAHFLSLHGIALDSEERGRGRVRMAANARALGFCFNPISVHWCHAGDGELLAVVVEVHNTYGDRHAYLVHPDEQGRAQVDKAMYVSPFHGTDGHYEVAVPLPGERLDVAVTLHSDDGAVFSARLSGARAAHSPRRAAPAALRGWLQIHAHGVALWARRLPVRPRPEHPRQEGVR</sequence>
<dbReference type="PANTHER" id="PTHR42923:SF17">
    <property type="entry name" value="AMINE OXIDASE DOMAIN-CONTAINING PROTEIN"/>
    <property type="match status" value="1"/>
</dbReference>
<dbReference type="GO" id="GO:0016491">
    <property type="term" value="F:oxidoreductase activity"/>
    <property type="evidence" value="ECO:0007669"/>
    <property type="project" value="InterPro"/>
</dbReference>
<dbReference type="Pfam" id="PF07103">
    <property type="entry name" value="DUF1365"/>
    <property type="match status" value="1"/>
</dbReference>
<feature type="compositionally biased region" description="Basic and acidic residues" evidence="1">
    <location>
        <begin position="440"/>
        <end position="449"/>
    </location>
</feature>
<comment type="caution">
    <text evidence="3">The sequence shown here is derived from an EMBL/GenBank/DDBJ whole genome shotgun (WGS) entry which is preliminary data.</text>
</comment>
<dbReference type="Gene3D" id="3.30.70.1990">
    <property type="match status" value="1"/>
</dbReference>
<reference evidence="3 4" key="1">
    <citation type="submission" date="2020-07" db="EMBL/GenBank/DDBJ databases">
        <title>Sequencing the genomes of 1000 actinobacteria strains.</title>
        <authorList>
            <person name="Klenk H.-P."/>
        </authorList>
    </citation>
    <scope>NUCLEOTIDE SEQUENCE [LARGE SCALE GENOMIC DNA]</scope>
    <source>
        <strain evidence="3 4">DSM 24552</strain>
    </source>
</reference>
<dbReference type="InterPro" id="IPR002937">
    <property type="entry name" value="Amino_oxidase"/>
</dbReference>
<organism evidence="3 4">
    <name type="scientific">Nocardioides perillae</name>
    <dbReference type="NCBI Taxonomy" id="1119534"/>
    <lineage>
        <taxon>Bacteria</taxon>
        <taxon>Bacillati</taxon>
        <taxon>Actinomycetota</taxon>
        <taxon>Actinomycetes</taxon>
        <taxon>Propionibacteriales</taxon>
        <taxon>Nocardioidaceae</taxon>
        <taxon>Nocardioides</taxon>
    </lineage>
</organism>
<evidence type="ECO:0000313" key="3">
    <source>
        <dbReference type="EMBL" id="NYG54036.1"/>
    </source>
</evidence>
<dbReference type="RefSeq" id="WP_343049001.1">
    <property type="nucleotide sequence ID" value="NZ_JACCAC010000001.1"/>
</dbReference>
<dbReference type="SUPFAM" id="SSF51905">
    <property type="entry name" value="FAD/NAD(P)-binding domain"/>
    <property type="match status" value="1"/>
</dbReference>
<feature type="region of interest" description="Disordered" evidence="1">
    <location>
        <begin position="434"/>
        <end position="467"/>
    </location>
</feature>
<evidence type="ECO:0000256" key="1">
    <source>
        <dbReference type="SAM" id="MobiDB-lite"/>
    </source>
</evidence>
<name>A0A7Y9RP95_9ACTN</name>